<dbReference type="GO" id="GO:0016020">
    <property type="term" value="C:membrane"/>
    <property type="evidence" value="ECO:0007669"/>
    <property type="project" value="InterPro"/>
</dbReference>
<evidence type="ECO:0000313" key="5">
    <source>
        <dbReference type="Proteomes" id="UP001177023"/>
    </source>
</evidence>
<dbReference type="GO" id="GO:0016192">
    <property type="term" value="P:vesicle-mediated transport"/>
    <property type="evidence" value="ECO:0007669"/>
    <property type="project" value="InterPro"/>
</dbReference>
<gene>
    <name evidence="4" type="ORF">MSPICULIGERA_LOCUS11244</name>
</gene>
<proteinExistence type="predicted"/>
<protein>
    <recommendedName>
        <fullName evidence="3">V-SNARE coiled-coil homology domain-containing protein</fullName>
    </recommendedName>
</protein>
<keyword evidence="5" id="KW-1185">Reference proteome</keyword>
<dbReference type="Proteomes" id="UP001177023">
    <property type="component" value="Unassembled WGS sequence"/>
</dbReference>
<dbReference type="PROSITE" id="PS50892">
    <property type="entry name" value="V_SNARE"/>
    <property type="match status" value="1"/>
</dbReference>
<keyword evidence="2" id="KW-1133">Transmembrane helix</keyword>
<organism evidence="4 5">
    <name type="scientific">Mesorhabditis spiculigera</name>
    <dbReference type="NCBI Taxonomy" id="96644"/>
    <lineage>
        <taxon>Eukaryota</taxon>
        <taxon>Metazoa</taxon>
        <taxon>Ecdysozoa</taxon>
        <taxon>Nematoda</taxon>
        <taxon>Chromadorea</taxon>
        <taxon>Rhabditida</taxon>
        <taxon>Rhabditina</taxon>
        <taxon>Rhabditomorpha</taxon>
        <taxon>Rhabditoidea</taxon>
        <taxon>Rhabditidae</taxon>
        <taxon>Mesorhabditinae</taxon>
        <taxon>Mesorhabditis</taxon>
    </lineage>
</organism>
<dbReference type="PANTHER" id="PTHR45701">
    <property type="entry name" value="SYNAPTOBREVIN FAMILY MEMBER"/>
    <property type="match status" value="1"/>
</dbReference>
<dbReference type="InterPro" id="IPR001388">
    <property type="entry name" value="Synaptobrevin-like"/>
</dbReference>
<dbReference type="PRINTS" id="PR00219">
    <property type="entry name" value="SYNAPTOBREVN"/>
</dbReference>
<evidence type="ECO:0000256" key="2">
    <source>
        <dbReference type="SAM" id="Phobius"/>
    </source>
</evidence>
<sequence>MQYLDLPETRIGAALDPQDPQIDNKIMETRKQLNEVMCVMQDNIYKINQRGEKIENLCERAEALEFGTEGFYKTSVEVKRASYWRAYSMYIAALATIAVFVLAGTAYSRM</sequence>
<feature type="domain" description="V-SNARE coiled-coil homology" evidence="3">
    <location>
        <begin position="25"/>
        <end position="85"/>
    </location>
</feature>
<dbReference type="Gene3D" id="1.20.5.110">
    <property type="match status" value="1"/>
</dbReference>
<feature type="transmembrane region" description="Helical" evidence="2">
    <location>
        <begin position="87"/>
        <end position="107"/>
    </location>
</feature>
<dbReference type="SUPFAM" id="SSF58038">
    <property type="entry name" value="SNARE fusion complex"/>
    <property type="match status" value="1"/>
</dbReference>
<reference evidence="4" key="1">
    <citation type="submission" date="2023-06" db="EMBL/GenBank/DDBJ databases">
        <authorList>
            <person name="Delattre M."/>
        </authorList>
    </citation>
    <scope>NUCLEOTIDE SEQUENCE</scope>
    <source>
        <strain evidence="4">AF72</strain>
    </source>
</reference>
<feature type="non-terminal residue" evidence="4">
    <location>
        <position position="1"/>
    </location>
</feature>
<comment type="caution">
    <text evidence="4">The sequence shown here is derived from an EMBL/GenBank/DDBJ whole genome shotgun (WGS) entry which is preliminary data.</text>
</comment>
<accession>A0AA36CRA0</accession>
<dbReference type="CDD" id="cd15843">
    <property type="entry name" value="R-SNARE"/>
    <property type="match status" value="1"/>
</dbReference>
<name>A0AA36CRA0_9BILA</name>
<dbReference type="EMBL" id="CATQJA010002608">
    <property type="protein sequence ID" value="CAJ0572868.1"/>
    <property type="molecule type" value="Genomic_DNA"/>
</dbReference>
<dbReference type="InterPro" id="IPR042855">
    <property type="entry name" value="V_SNARE_CC"/>
</dbReference>
<evidence type="ECO:0000313" key="4">
    <source>
        <dbReference type="EMBL" id="CAJ0572868.1"/>
    </source>
</evidence>
<dbReference type="InterPro" id="IPR016444">
    <property type="entry name" value="Synaptobrevin/VAMP"/>
</dbReference>
<dbReference type="Pfam" id="PF00957">
    <property type="entry name" value="Synaptobrevin"/>
    <property type="match status" value="1"/>
</dbReference>
<dbReference type="AlphaFoldDB" id="A0AA36CRA0"/>
<evidence type="ECO:0000256" key="1">
    <source>
        <dbReference type="PROSITE-ProRule" id="PRU00290"/>
    </source>
</evidence>
<keyword evidence="2" id="KW-0812">Transmembrane</keyword>
<keyword evidence="2" id="KW-0472">Membrane</keyword>
<keyword evidence="1" id="KW-0175">Coiled coil</keyword>
<evidence type="ECO:0000259" key="3">
    <source>
        <dbReference type="PROSITE" id="PS50892"/>
    </source>
</evidence>